<dbReference type="InterPro" id="IPR006084">
    <property type="entry name" value="XPG/Rad2"/>
</dbReference>
<dbReference type="PANTHER" id="PTHR11081">
    <property type="entry name" value="FLAP ENDONUCLEASE FAMILY MEMBER"/>
    <property type="match status" value="1"/>
</dbReference>
<dbReference type="SMART" id="SM00485">
    <property type="entry name" value="XPGN"/>
    <property type="match status" value="1"/>
</dbReference>
<evidence type="ECO:0008006" key="21">
    <source>
        <dbReference type="Google" id="ProtNLM"/>
    </source>
</evidence>
<keyword evidence="4" id="KW-0597">Phosphoprotein</keyword>
<keyword evidence="6" id="KW-0479">Metal-binding</keyword>
<evidence type="ECO:0000256" key="12">
    <source>
        <dbReference type="ARBA" id="ARBA00023125"/>
    </source>
</evidence>
<feature type="compositionally biased region" description="Basic and acidic residues" evidence="16">
    <location>
        <begin position="402"/>
        <end position="417"/>
    </location>
</feature>
<evidence type="ECO:0000256" key="2">
    <source>
        <dbReference type="ARBA" id="ARBA00004123"/>
    </source>
</evidence>
<keyword evidence="20" id="KW-1185">Reference proteome</keyword>
<keyword evidence="14" id="KW-0234">DNA repair</keyword>
<protein>
    <recommendedName>
        <fullName evidence="21">Exonuclease 1</fullName>
    </recommendedName>
</protein>
<evidence type="ECO:0000256" key="11">
    <source>
        <dbReference type="ARBA" id="ARBA00022881"/>
    </source>
</evidence>
<accession>A0ABD3M2J8</accession>
<dbReference type="GO" id="GO:0005634">
    <property type="term" value="C:nucleus"/>
    <property type="evidence" value="ECO:0007669"/>
    <property type="project" value="UniProtKB-SubCell"/>
</dbReference>
<feature type="compositionally biased region" description="Polar residues" evidence="16">
    <location>
        <begin position="450"/>
        <end position="459"/>
    </location>
</feature>
<dbReference type="Pfam" id="PF00752">
    <property type="entry name" value="XPG_N"/>
    <property type="match status" value="1"/>
</dbReference>
<evidence type="ECO:0000259" key="17">
    <source>
        <dbReference type="SMART" id="SM00484"/>
    </source>
</evidence>
<dbReference type="PROSITE" id="PS00842">
    <property type="entry name" value="XPG_2"/>
    <property type="match status" value="1"/>
</dbReference>
<dbReference type="InterPro" id="IPR029060">
    <property type="entry name" value="PIN-like_dom_sf"/>
</dbReference>
<dbReference type="InterPro" id="IPR037315">
    <property type="entry name" value="EXO1_H3TH"/>
</dbReference>
<sequence length="805" mass="92097">MGVKGLLPCLKSITRSVPLERYRGLTVAVDAMSWLHKGVFACDVKALATSQRNAESDRSVASELKCIQYTVHKVEILRVKFGINVILVIDGDALPSKKAENEQRREERDRAFEKAISAERAHDSRTARRYYAQSCSVTYKIRYELIKRCREIGIPFLVAPYEADAQMARLAHTGIVDLVITEDSDILVYGCPRALFKVDFDTFQGQEIQLMRDLGDNAALSFRNWTHDMFVFMCIISGCDYCKGVPGIGIKLAHKLVRIHRTPSKLFSALTAAGRMPSDFEEQFWIAFRTFRHQRVFCTSKQLIETLWPIDGSNHHDDAPNKVWPFLGEYIEPHLARKIADGTIHPSRKMTWDEALRSHRNSVPTNCCRISTDSDTQRQMDAAKRKNSNVWYSLVYGSNNVDDRSRYSKHDGKENRQDPSMLQDIPMRSMFSFFPQHKEQRNDVGVTEKAATTTESSNVTRPPLQEIYVGTESSTLHPQSSQKPSASYHRDVPIHFSDYVSQLVGRAFEPISRKRKKMENDGTKSSMYVKKIWEKCSKVRPIAHVPESEQIKVIEMEPEGVGRFKQNPTKLDLSVGYGTEEYHDFNRRTTHQPYDIFDTMPMIEFPDQIYDDFSTTTCHRTMKHNGSADYVSNDANRLQECGYLYHHDALPQSQLGSTEVHPAYLAFNVDIDSLHRSGSQQGIVNQYYGIENDVDDLRTSNPFQQLQTVMKRKRSNSNFTDDTNLEVGEIDKYFTDGVVDKGYVMSEPAPVPVEFQQLHTVRKTTRRGDSSAVSVDHYRDADVHYGTRGYDDMEYGQIGMPLVYF</sequence>
<dbReference type="SUPFAM" id="SSF88723">
    <property type="entry name" value="PIN domain-like"/>
    <property type="match status" value="1"/>
</dbReference>
<dbReference type="InterPro" id="IPR008918">
    <property type="entry name" value="HhH2"/>
</dbReference>
<evidence type="ECO:0000256" key="1">
    <source>
        <dbReference type="ARBA" id="ARBA00001946"/>
    </source>
</evidence>
<evidence type="ECO:0000256" key="13">
    <source>
        <dbReference type="ARBA" id="ARBA00023128"/>
    </source>
</evidence>
<feature type="domain" description="XPG N-terminal" evidence="18">
    <location>
        <begin position="1"/>
        <end position="111"/>
    </location>
</feature>
<dbReference type="InterPro" id="IPR036279">
    <property type="entry name" value="5-3_exonuclease_C_sf"/>
</dbReference>
<keyword evidence="11" id="KW-0267">Excision nuclease</keyword>
<dbReference type="GO" id="GO:0004527">
    <property type="term" value="F:exonuclease activity"/>
    <property type="evidence" value="ECO:0007669"/>
    <property type="project" value="UniProtKB-KW"/>
</dbReference>
<proteinExistence type="inferred from homology"/>
<keyword evidence="9" id="KW-0269">Exonuclease</keyword>
<dbReference type="Gene3D" id="1.10.150.20">
    <property type="entry name" value="5' to 3' exonuclease, C-terminal subdomain"/>
    <property type="match status" value="1"/>
</dbReference>
<dbReference type="InterPro" id="IPR019974">
    <property type="entry name" value="XPG_CS"/>
</dbReference>
<evidence type="ECO:0000256" key="15">
    <source>
        <dbReference type="ARBA" id="ARBA00023242"/>
    </source>
</evidence>
<dbReference type="AlphaFoldDB" id="A0ABD3M2J8"/>
<reference evidence="19 20" key="1">
    <citation type="submission" date="2024-10" db="EMBL/GenBank/DDBJ databases">
        <title>Updated reference genomes for cyclostephanoid diatoms.</title>
        <authorList>
            <person name="Roberts W.R."/>
            <person name="Alverson A.J."/>
        </authorList>
    </citation>
    <scope>NUCLEOTIDE SEQUENCE [LARGE SCALE GENOMIC DNA]</scope>
    <source>
        <strain evidence="19 20">AJA232-27</strain>
    </source>
</reference>
<evidence type="ECO:0000256" key="10">
    <source>
        <dbReference type="ARBA" id="ARBA00022842"/>
    </source>
</evidence>
<feature type="region of interest" description="Disordered" evidence="16">
    <location>
        <begin position="438"/>
        <end position="459"/>
    </location>
</feature>
<evidence type="ECO:0000259" key="18">
    <source>
        <dbReference type="SMART" id="SM00485"/>
    </source>
</evidence>
<gene>
    <name evidence="19" type="ORF">ACHAWU_004853</name>
</gene>
<evidence type="ECO:0000256" key="6">
    <source>
        <dbReference type="ARBA" id="ARBA00022723"/>
    </source>
</evidence>
<dbReference type="GO" id="GO:0003677">
    <property type="term" value="F:DNA binding"/>
    <property type="evidence" value="ECO:0007669"/>
    <property type="project" value="UniProtKB-KW"/>
</dbReference>
<dbReference type="GO" id="GO:0046872">
    <property type="term" value="F:metal ion binding"/>
    <property type="evidence" value="ECO:0007669"/>
    <property type="project" value="UniProtKB-KW"/>
</dbReference>
<keyword evidence="5" id="KW-0540">Nuclease</keyword>
<dbReference type="SMART" id="SM00279">
    <property type="entry name" value="HhH2"/>
    <property type="match status" value="1"/>
</dbReference>
<feature type="domain" description="XPG-I" evidence="17">
    <location>
        <begin position="150"/>
        <end position="220"/>
    </location>
</feature>
<dbReference type="FunFam" id="3.40.50.1010:FF:000002">
    <property type="entry name" value="Exonuclease 1, putative"/>
    <property type="match status" value="1"/>
</dbReference>
<name>A0ABD3M2J8_9STRA</name>
<keyword evidence="15" id="KW-0539">Nucleus</keyword>
<dbReference type="PANTHER" id="PTHR11081:SF65">
    <property type="entry name" value="DNA DAMAGE-INDUCIBLE PROTEIN DIN7-RELATED"/>
    <property type="match status" value="1"/>
</dbReference>
<dbReference type="GO" id="GO:0006281">
    <property type="term" value="P:DNA repair"/>
    <property type="evidence" value="ECO:0007669"/>
    <property type="project" value="UniProtKB-KW"/>
</dbReference>
<keyword evidence="7" id="KW-0227">DNA damage</keyword>
<organism evidence="19 20">
    <name type="scientific">Discostella pseudostelligera</name>
    <dbReference type="NCBI Taxonomy" id="259834"/>
    <lineage>
        <taxon>Eukaryota</taxon>
        <taxon>Sar</taxon>
        <taxon>Stramenopiles</taxon>
        <taxon>Ochrophyta</taxon>
        <taxon>Bacillariophyta</taxon>
        <taxon>Coscinodiscophyceae</taxon>
        <taxon>Thalassiosirophycidae</taxon>
        <taxon>Stephanodiscales</taxon>
        <taxon>Stephanodiscaceae</taxon>
        <taxon>Discostella</taxon>
    </lineage>
</organism>
<dbReference type="PRINTS" id="PR00853">
    <property type="entry name" value="XPGRADSUPER"/>
</dbReference>
<evidence type="ECO:0000313" key="20">
    <source>
        <dbReference type="Proteomes" id="UP001530293"/>
    </source>
</evidence>
<comment type="similarity">
    <text evidence="3">Belongs to the XPG/RAD2 endonuclease family. EXO1 subfamily.</text>
</comment>
<evidence type="ECO:0000256" key="8">
    <source>
        <dbReference type="ARBA" id="ARBA00022801"/>
    </source>
</evidence>
<feature type="region of interest" description="Disordered" evidence="16">
    <location>
        <begin position="402"/>
        <end position="426"/>
    </location>
</feature>
<evidence type="ECO:0000256" key="16">
    <source>
        <dbReference type="SAM" id="MobiDB-lite"/>
    </source>
</evidence>
<comment type="cofactor">
    <cofactor evidence="1">
        <name>Mg(2+)</name>
        <dbReference type="ChEBI" id="CHEBI:18420"/>
    </cofactor>
</comment>
<dbReference type="InterPro" id="IPR006085">
    <property type="entry name" value="XPG_DNA_repair_N"/>
</dbReference>
<dbReference type="InterPro" id="IPR044752">
    <property type="entry name" value="PIN-like_EXO1"/>
</dbReference>
<dbReference type="Proteomes" id="UP001530293">
    <property type="component" value="Unassembled WGS sequence"/>
</dbReference>
<dbReference type="InterPro" id="IPR006086">
    <property type="entry name" value="XPG-I_dom"/>
</dbReference>
<dbReference type="CDD" id="cd09908">
    <property type="entry name" value="H3TH_EXO1"/>
    <property type="match status" value="1"/>
</dbReference>
<comment type="caution">
    <text evidence="19">The sequence shown here is derived from an EMBL/GenBank/DDBJ whole genome shotgun (WGS) entry which is preliminary data.</text>
</comment>
<evidence type="ECO:0000256" key="5">
    <source>
        <dbReference type="ARBA" id="ARBA00022722"/>
    </source>
</evidence>
<evidence type="ECO:0000313" key="19">
    <source>
        <dbReference type="EMBL" id="KAL3758215.1"/>
    </source>
</evidence>
<dbReference type="EMBL" id="JALLBG020000237">
    <property type="protein sequence ID" value="KAL3758215.1"/>
    <property type="molecule type" value="Genomic_DNA"/>
</dbReference>
<evidence type="ECO:0000256" key="9">
    <source>
        <dbReference type="ARBA" id="ARBA00022839"/>
    </source>
</evidence>
<dbReference type="SUPFAM" id="SSF47807">
    <property type="entry name" value="5' to 3' exonuclease, C-terminal subdomain"/>
    <property type="match status" value="1"/>
</dbReference>
<dbReference type="CDD" id="cd09857">
    <property type="entry name" value="PIN_EXO1"/>
    <property type="match status" value="1"/>
</dbReference>
<evidence type="ECO:0000256" key="4">
    <source>
        <dbReference type="ARBA" id="ARBA00022553"/>
    </source>
</evidence>
<keyword evidence="13" id="KW-0496">Mitochondrion</keyword>
<keyword evidence="10" id="KW-0460">Magnesium</keyword>
<evidence type="ECO:0000256" key="3">
    <source>
        <dbReference type="ARBA" id="ARBA00010563"/>
    </source>
</evidence>
<dbReference type="Gene3D" id="3.40.50.1010">
    <property type="entry name" value="5'-nuclease"/>
    <property type="match status" value="1"/>
</dbReference>
<keyword evidence="12" id="KW-0238">DNA-binding</keyword>
<dbReference type="Pfam" id="PF00867">
    <property type="entry name" value="XPG_I"/>
    <property type="match status" value="1"/>
</dbReference>
<dbReference type="FunFam" id="1.10.150.20:FF:000011">
    <property type="entry name" value="exonuclease 1"/>
    <property type="match status" value="1"/>
</dbReference>
<keyword evidence="8" id="KW-0378">Hydrolase</keyword>
<evidence type="ECO:0000256" key="7">
    <source>
        <dbReference type="ARBA" id="ARBA00022763"/>
    </source>
</evidence>
<comment type="subcellular location">
    <subcellularLocation>
        <location evidence="2">Nucleus</location>
    </subcellularLocation>
</comment>
<evidence type="ECO:0000256" key="14">
    <source>
        <dbReference type="ARBA" id="ARBA00023204"/>
    </source>
</evidence>
<dbReference type="SMART" id="SM00484">
    <property type="entry name" value="XPGI"/>
    <property type="match status" value="1"/>
</dbReference>